<gene>
    <name evidence="1" type="primary">ATG15_1</name>
    <name evidence="1" type="ORF">LTR37_001185</name>
</gene>
<comment type="caution">
    <text evidence="1">The sequence shown here is derived from an EMBL/GenBank/DDBJ whole genome shotgun (WGS) entry which is preliminary data.</text>
</comment>
<dbReference type="EC" id="3.1.1.3" evidence="1"/>
<dbReference type="Proteomes" id="UP001281147">
    <property type="component" value="Unassembled WGS sequence"/>
</dbReference>
<keyword evidence="2" id="KW-1185">Reference proteome</keyword>
<dbReference type="EMBL" id="JAUTXU010000006">
    <property type="protein sequence ID" value="KAK3724063.1"/>
    <property type="molecule type" value="Genomic_DNA"/>
</dbReference>
<sequence>MLRFGNFALAFLLFSGHVVGCGQTSKEAVDPYLVLPPGVGLEPQNDGQPRDLGVKEFSLRHIYHHGSHQYPKLHRYIDVPQNAKAMVADKDGQKQGLALGKLRARAVSTNIQRMVDRSRETVDGILAHVGMYGQPLSLPPSAWTVDEIAGPNHTDKETVITFAKMAADAYVEEPGTGEWQDVKGGFNYTEDFGWQVDGLRGHIFADTTNKTVVIGLKGTSMAVFDGADTTGNDKLNDNLFGSCCCGQGGHWTWKTVCDCMTTANTCNATCVRQSLNEKSHYYWAAKDLYHNVTERYPNADIWFSGHSLGGVVSTLLGLTFGHPVMTYEAYPDALAASRLGLPTPPGYRIGSHNARTDVAIHHYGHTADPIFMGTCDSAYAACTIAGYALESSCHTGQVCQYDTVGDKQWRQSVSYHRIGSVITDVLEAYEEVPVCEARPDCTDCYKWKFFESNGTEKTTSSATSTATTSRTRTRSETCKTPGWWGCLDESTTSSSGSSTEYTTTNITSTLSTSTCKTPGWFGCKDSTTPTPRSSSTATCETPGWFGCKDATTAAPSSTPKAIAPTGASTACTSKALFDFSEVEEEQEWRGDLKV</sequence>
<proteinExistence type="predicted"/>
<accession>A0ACC3NWB7</accession>
<name>A0ACC3NWB7_9PEZI</name>
<protein>
    <submittedName>
        <fullName evidence="1">Lipase atg15</fullName>
        <ecNumber evidence="1">3.1.1.3</ecNumber>
    </submittedName>
</protein>
<reference evidence="1" key="1">
    <citation type="submission" date="2023-07" db="EMBL/GenBank/DDBJ databases">
        <title>Black Yeasts Isolated from many extreme environments.</title>
        <authorList>
            <person name="Coleine C."/>
            <person name="Stajich J.E."/>
            <person name="Selbmann L."/>
        </authorList>
    </citation>
    <scope>NUCLEOTIDE SEQUENCE</scope>
    <source>
        <strain evidence="1">CCFEE 5714</strain>
    </source>
</reference>
<evidence type="ECO:0000313" key="2">
    <source>
        <dbReference type="Proteomes" id="UP001281147"/>
    </source>
</evidence>
<keyword evidence="1" id="KW-0378">Hydrolase</keyword>
<evidence type="ECO:0000313" key="1">
    <source>
        <dbReference type="EMBL" id="KAK3724063.1"/>
    </source>
</evidence>
<organism evidence="1 2">
    <name type="scientific">Vermiconidia calcicola</name>
    <dbReference type="NCBI Taxonomy" id="1690605"/>
    <lineage>
        <taxon>Eukaryota</taxon>
        <taxon>Fungi</taxon>
        <taxon>Dikarya</taxon>
        <taxon>Ascomycota</taxon>
        <taxon>Pezizomycotina</taxon>
        <taxon>Dothideomycetes</taxon>
        <taxon>Dothideomycetidae</taxon>
        <taxon>Mycosphaerellales</taxon>
        <taxon>Extremaceae</taxon>
        <taxon>Vermiconidia</taxon>
    </lineage>
</organism>